<dbReference type="SUPFAM" id="SSF52540">
    <property type="entry name" value="P-loop containing nucleoside triphosphate hydrolases"/>
    <property type="match status" value="1"/>
</dbReference>
<dbReference type="InterPro" id="IPR011527">
    <property type="entry name" value="ABC1_TM_dom"/>
</dbReference>
<comment type="subcellular location">
    <subcellularLocation>
        <location evidence="1">Cell membrane</location>
        <topology evidence="1">Multi-pass membrane protein</topology>
    </subcellularLocation>
</comment>
<keyword evidence="4 9" id="KW-0812">Transmembrane</keyword>
<keyword evidence="5" id="KW-0547">Nucleotide-binding</keyword>
<dbReference type="AlphaFoldDB" id="A0A0R2BMG5"/>
<feature type="transmembrane region" description="Helical" evidence="9">
    <location>
        <begin position="158"/>
        <end position="179"/>
    </location>
</feature>
<evidence type="ECO:0000256" key="8">
    <source>
        <dbReference type="ARBA" id="ARBA00023136"/>
    </source>
</evidence>
<evidence type="ECO:0000256" key="7">
    <source>
        <dbReference type="ARBA" id="ARBA00022989"/>
    </source>
</evidence>
<dbReference type="Pfam" id="PF00664">
    <property type="entry name" value="ABC_membrane"/>
    <property type="match status" value="1"/>
</dbReference>
<dbReference type="SUPFAM" id="SSF90123">
    <property type="entry name" value="ABC transporter transmembrane region"/>
    <property type="match status" value="1"/>
</dbReference>
<dbReference type="PATRIC" id="fig|1423733.4.peg.459"/>
<evidence type="ECO:0000256" key="5">
    <source>
        <dbReference type="ARBA" id="ARBA00022741"/>
    </source>
</evidence>
<dbReference type="Proteomes" id="UP000051845">
    <property type="component" value="Unassembled WGS sequence"/>
</dbReference>
<dbReference type="CDD" id="cd18548">
    <property type="entry name" value="ABC_6TM_Tm287_like"/>
    <property type="match status" value="1"/>
</dbReference>
<evidence type="ECO:0000313" key="12">
    <source>
        <dbReference type="EMBL" id="KRM77195.1"/>
    </source>
</evidence>
<evidence type="ECO:0000259" key="10">
    <source>
        <dbReference type="PROSITE" id="PS50893"/>
    </source>
</evidence>
<gene>
    <name evidence="12" type="ORF">FC82_GL000437</name>
</gene>
<keyword evidence="6" id="KW-0067">ATP-binding</keyword>
<name>A0A0R2BMG5_SECCO</name>
<dbReference type="PROSITE" id="PS50929">
    <property type="entry name" value="ABC_TM1F"/>
    <property type="match status" value="1"/>
</dbReference>
<dbReference type="RefSeq" id="WP_054758648.1">
    <property type="nucleotide sequence ID" value="NZ_AYYR01000013.1"/>
</dbReference>
<dbReference type="InterPro" id="IPR003439">
    <property type="entry name" value="ABC_transporter-like_ATP-bd"/>
</dbReference>
<sequence>MLNIIWQHTRGWQRVCLFAAPLIMLGEVFSDLQQPTLMAHIVDTGLKNGGNNQVIVQTGIWMVFFAILGMFCGSGCNAFGSYASLKMGQALRNHLMDLSLKTRNGQEISTPTLITRITNDVIQMQNLVMTLTRSMIRAPFLLLGGIVMAAIVSPKIAWILFIVVPVLLIFMGAIIAYSVPLFTKMQRAIDHINLVMRENLLGIKTVKSYVLEKQQYDNFQTTNNQVKQASVNAQQSVIILSPIVTVVLNISVVAALWFGGRLHTQNLISDGQIIAFVNYMIQITNAMINTIDTVSSLSRAQTATIRIREILNLPHDAPQSETVALPAANSIQFDHVNFAYLGAENVLTDINFNLKDGQKLGIIGTTGSGKTTLVDLLTRLYDVTAGSIKVGGININDLTLSQLRHKIAVAPQTSTLFSGTIASNLRYGSETATTTDLKQAAQTAAADEFISTREQGLEAPVTQRGNNFSGGQKQRLNIARALVAKPDILILDDVTSAVNLATDARIQRALRQDRKGKTTVTIAQRISSIVDSDLILVLDQGRLVAQGTHAQLLQSSPFYQEVAQTQLGGGQHA</sequence>
<dbReference type="PROSITE" id="PS00211">
    <property type="entry name" value="ABC_TRANSPORTER_1"/>
    <property type="match status" value="1"/>
</dbReference>
<evidence type="ECO:0000259" key="11">
    <source>
        <dbReference type="PROSITE" id="PS50929"/>
    </source>
</evidence>
<evidence type="ECO:0000256" key="1">
    <source>
        <dbReference type="ARBA" id="ARBA00004651"/>
    </source>
</evidence>
<dbReference type="PROSITE" id="PS50893">
    <property type="entry name" value="ABC_TRANSPORTER_2"/>
    <property type="match status" value="1"/>
</dbReference>
<keyword evidence="2" id="KW-0813">Transport</keyword>
<dbReference type="SMART" id="SM00382">
    <property type="entry name" value="AAA"/>
    <property type="match status" value="1"/>
</dbReference>
<keyword evidence="7 9" id="KW-1133">Transmembrane helix</keyword>
<feature type="transmembrane region" description="Helical" evidence="9">
    <location>
        <begin position="237"/>
        <end position="259"/>
    </location>
</feature>
<dbReference type="STRING" id="33960.TY91_07355"/>
<organism evidence="12 13">
    <name type="scientific">Secundilactobacillus collinoides DSM 20515 = JCM 1123</name>
    <dbReference type="NCBI Taxonomy" id="1423733"/>
    <lineage>
        <taxon>Bacteria</taxon>
        <taxon>Bacillati</taxon>
        <taxon>Bacillota</taxon>
        <taxon>Bacilli</taxon>
        <taxon>Lactobacillales</taxon>
        <taxon>Lactobacillaceae</taxon>
        <taxon>Secundilactobacillus</taxon>
    </lineage>
</organism>
<dbReference type="Pfam" id="PF00005">
    <property type="entry name" value="ABC_tran"/>
    <property type="match status" value="1"/>
</dbReference>
<dbReference type="PANTHER" id="PTHR43394:SF1">
    <property type="entry name" value="ATP-BINDING CASSETTE SUB-FAMILY B MEMBER 10, MITOCHONDRIAL"/>
    <property type="match status" value="1"/>
</dbReference>
<accession>A0A0R2BMG5</accession>
<dbReference type="EMBL" id="AYYR01000013">
    <property type="protein sequence ID" value="KRM77195.1"/>
    <property type="molecule type" value="Genomic_DNA"/>
</dbReference>
<feature type="domain" description="ABC transporter" evidence="10">
    <location>
        <begin position="331"/>
        <end position="565"/>
    </location>
</feature>
<dbReference type="Gene3D" id="1.20.1560.10">
    <property type="entry name" value="ABC transporter type 1, transmembrane domain"/>
    <property type="match status" value="1"/>
</dbReference>
<dbReference type="GO" id="GO:0005886">
    <property type="term" value="C:plasma membrane"/>
    <property type="evidence" value="ECO:0007669"/>
    <property type="project" value="UniProtKB-SubCell"/>
</dbReference>
<feature type="transmembrane region" description="Helical" evidence="9">
    <location>
        <begin position="54"/>
        <end position="79"/>
    </location>
</feature>
<feature type="domain" description="ABC transmembrane type-1" evidence="11">
    <location>
        <begin position="18"/>
        <end position="299"/>
    </location>
</feature>
<evidence type="ECO:0000256" key="4">
    <source>
        <dbReference type="ARBA" id="ARBA00022692"/>
    </source>
</evidence>
<dbReference type="PANTHER" id="PTHR43394">
    <property type="entry name" value="ATP-DEPENDENT PERMEASE MDL1, MITOCHONDRIAL"/>
    <property type="match status" value="1"/>
</dbReference>
<dbReference type="FunFam" id="3.40.50.300:FF:000221">
    <property type="entry name" value="Multidrug ABC transporter ATP-binding protein"/>
    <property type="match status" value="1"/>
</dbReference>
<dbReference type="GO" id="GO:0016887">
    <property type="term" value="F:ATP hydrolysis activity"/>
    <property type="evidence" value="ECO:0007669"/>
    <property type="project" value="InterPro"/>
</dbReference>
<dbReference type="Gene3D" id="3.40.50.300">
    <property type="entry name" value="P-loop containing nucleotide triphosphate hydrolases"/>
    <property type="match status" value="1"/>
</dbReference>
<dbReference type="GO" id="GO:0015421">
    <property type="term" value="F:ABC-type oligopeptide transporter activity"/>
    <property type="evidence" value="ECO:0007669"/>
    <property type="project" value="TreeGrafter"/>
</dbReference>
<evidence type="ECO:0000256" key="6">
    <source>
        <dbReference type="ARBA" id="ARBA00022840"/>
    </source>
</evidence>
<protein>
    <submittedName>
        <fullName evidence="12">Abc-type multidrug transport system, atpase and permease component</fullName>
    </submittedName>
</protein>
<keyword evidence="8 9" id="KW-0472">Membrane</keyword>
<dbReference type="InterPro" id="IPR036640">
    <property type="entry name" value="ABC1_TM_sf"/>
</dbReference>
<comment type="caution">
    <text evidence="12">The sequence shown here is derived from an EMBL/GenBank/DDBJ whole genome shotgun (WGS) entry which is preliminary data.</text>
</comment>
<reference evidence="12 13" key="1">
    <citation type="journal article" date="2015" name="Genome Announc.">
        <title>Expanding the biotechnology potential of lactobacilli through comparative genomics of 213 strains and associated genera.</title>
        <authorList>
            <person name="Sun Z."/>
            <person name="Harris H.M."/>
            <person name="McCann A."/>
            <person name="Guo C."/>
            <person name="Argimon S."/>
            <person name="Zhang W."/>
            <person name="Yang X."/>
            <person name="Jeffery I.B."/>
            <person name="Cooney J.C."/>
            <person name="Kagawa T.F."/>
            <person name="Liu W."/>
            <person name="Song Y."/>
            <person name="Salvetti E."/>
            <person name="Wrobel A."/>
            <person name="Rasinkangas P."/>
            <person name="Parkhill J."/>
            <person name="Rea M.C."/>
            <person name="O'Sullivan O."/>
            <person name="Ritari J."/>
            <person name="Douillard F.P."/>
            <person name="Paul Ross R."/>
            <person name="Yang R."/>
            <person name="Briner A.E."/>
            <person name="Felis G.E."/>
            <person name="de Vos W.M."/>
            <person name="Barrangou R."/>
            <person name="Klaenhammer T.R."/>
            <person name="Caufield P.W."/>
            <person name="Cui Y."/>
            <person name="Zhang H."/>
            <person name="O'Toole P.W."/>
        </authorList>
    </citation>
    <scope>NUCLEOTIDE SEQUENCE [LARGE SCALE GENOMIC DNA]</scope>
    <source>
        <strain evidence="12 13">DSM 20515</strain>
    </source>
</reference>
<proteinExistence type="predicted"/>
<evidence type="ECO:0000256" key="3">
    <source>
        <dbReference type="ARBA" id="ARBA00022475"/>
    </source>
</evidence>
<dbReference type="InterPro" id="IPR003593">
    <property type="entry name" value="AAA+_ATPase"/>
</dbReference>
<evidence type="ECO:0000256" key="2">
    <source>
        <dbReference type="ARBA" id="ARBA00022448"/>
    </source>
</evidence>
<dbReference type="InterPro" id="IPR017871">
    <property type="entry name" value="ABC_transporter-like_CS"/>
</dbReference>
<evidence type="ECO:0000256" key="9">
    <source>
        <dbReference type="SAM" id="Phobius"/>
    </source>
</evidence>
<dbReference type="InterPro" id="IPR027417">
    <property type="entry name" value="P-loop_NTPase"/>
</dbReference>
<feature type="transmembrane region" description="Helical" evidence="9">
    <location>
        <begin position="134"/>
        <end position="152"/>
    </location>
</feature>
<evidence type="ECO:0000313" key="13">
    <source>
        <dbReference type="Proteomes" id="UP000051845"/>
    </source>
</evidence>
<dbReference type="GO" id="GO:0005524">
    <property type="term" value="F:ATP binding"/>
    <property type="evidence" value="ECO:0007669"/>
    <property type="project" value="UniProtKB-KW"/>
</dbReference>
<dbReference type="InterPro" id="IPR039421">
    <property type="entry name" value="Type_1_exporter"/>
</dbReference>
<keyword evidence="3" id="KW-1003">Cell membrane</keyword>